<protein>
    <submittedName>
        <fullName evidence="2">Uncharacterized protein</fullName>
    </submittedName>
</protein>
<feature type="transmembrane region" description="Helical" evidence="1">
    <location>
        <begin position="12"/>
        <end position="29"/>
    </location>
</feature>
<organism evidence="2 3">
    <name type="scientific">Pseudomonas zhanjiangensis</name>
    <dbReference type="NCBI Taxonomy" id="3239015"/>
    <lineage>
        <taxon>Bacteria</taxon>
        <taxon>Pseudomonadati</taxon>
        <taxon>Pseudomonadota</taxon>
        <taxon>Gammaproteobacteria</taxon>
        <taxon>Pseudomonadales</taxon>
        <taxon>Pseudomonadaceae</taxon>
        <taxon>Pseudomonas</taxon>
    </lineage>
</organism>
<dbReference type="RefSeq" id="WP_369289636.1">
    <property type="nucleotide sequence ID" value="NZ_JBFTEG010000051.1"/>
</dbReference>
<keyword evidence="1" id="KW-1133">Transmembrane helix</keyword>
<comment type="caution">
    <text evidence="2">The sequence shown here is derived from an EMBL/GenBank/DDBJ whole genome shotgun (WGS) entry which is preliminary data.</text>
</comment>
<proteinExistence type="predicted"/>
<dbReference type="Proteomes" id="UP001560296">
    <property type="component" value="Unassembled WGS sequence"/>
</dbReference>
<evidence type="ECO:0000313" key="3">
    <source>
        <dbReference type="Proteomes" id="UP001560296"/>
    </source>
</evidence>
<reference evidence="2 3" key="1">
    <citation type="submission" date="2024-07" db="EMBL/GenBank/DDBJ databases">
        <authorList>
            <person name="Li M."/>
        </authorList>
    </citation>
    <scope>NUCLEOTIDE SEQUENCE [LARGE SCALE GENOMIC DNA]</scope>
    <source>
        <strain evidence="2 3">25A3E</strain>
    </source>
</reference>
<sequence length="115" mass="12125">MLLQNIEIAIHYSAGLLLVGLALLILVSLNKTAGILIGIYATYSLIMQFAFNGALGLGFLAQIFLETNFELGKPWPATGAVVLGITGGISKLSLAGGIYFLARALKTKKCDQAPN</sequence>
<evidence type="ECO:0000313" key="2">
    <source>
        <dbReference type="EMBL" id="MEX6504719.1"/>
    </source>
</evidence>
<feature type="transmembrane region" description="Helical" evidence="1">
    <location>
        <begin position="41"/>
        <end position="65"/>
    </location>
</feature>
<keyword evidence="1" id="KW-0472">Membrane</keyword>
<keyword evidence="1" id="KW-0812">Transmembrane</keyword>
<gene>
    <name evidence="2" type="ORF">AB5S05_22030</name>
</gene>
<feature type="transmembrane region" description="Helical" evidence="1">
    <location>
        <begin position="77"/>
        <end position="102"/>
    </location>
</feature>
<dbReference type="EMBL" id="JBFTEG010000051">
    <property type="protein sequence ID" value="MEX6504719.1"/>
    <property type="molecule type" value="Genomic_DNA"/>
</dbReference>
<name>A0ABV3Z074_9PSED</name>
<accession>A0ABV3Z074</accession>
<evidence type="ECO:0000256" key="1">
    <source>
        <dbReference type="SAM" id="Phobius"/>
    </source>
</evidence>
<keyword evidence="3" id="KW-1185">Reference proteome</keyword>